<feature type="transmembrane region" description="Helical" evidence="1">
    <location>
        <begin position="33"/>
        <end position="55"/>
    </location>
</feature>
<sequence length="73" mass="8485">MLVLSFFSSSPFNFLSILFGVLFGLFHELQRSLAIHLLYVVLQHTGLPSVLFVYYRYDTRRQHSTVCCSIVQQ</sequence>
<keyword evidence="1" id="KW-1133">Transmembrane helix</keyword>
<feature type="transmembrane region" description="Helical" evidence="1">
    <location>
        <begin position="6"/>
        <end position="26"/>
    </location>
</feature>
<reference evidence="2 3" key="1">
    <citation type="journal article" date="2018" name="Nat. Ecol. Evol.">
        <title>Pezizomycetes genomes reveal the molecular basis of ectomycorrhizal truffle lifestyle.</title>
        <authorList>
            <person name="Murat C."/>
            <person name="Payen T."/>
            <person name="Noel B."/>
            <person name="Kuo A."/>
            <person name="Morin E."/>
            <person name="Chen J."/>
            <person name="Kohler A."/>
            <person name="Krizsan K."/>
            <person name="Balestrini R."/>
            <person name="Da Silva C."/>
            <person name="Montanini B."/>
            <person name="Hainaut M."/>
            <person name="Levati E."/>
            <person name="Barry K.W."/>
            <person name="Belfiori B."/>
            <person name="Cichocki N."/>
            <person name="Clum A."/>
            <person name="Dockter R.B."/>
            <person name="Fauchery L."/>
            <person name="Guy J."/>
            <person name="Iotti M."/>
            <person name="Le Tacon F."/>
            <person name="Lindquist E.A."/>
            <person name="Lipzen A."/>
            <person name="Malagnac F."/>
            <person name="Mello A."/>
            <person name="Molinier V."/>
            <person name="Miyauchi S."/>
            <person name="Poulain J."/>
            <person name="Riccioni C."/>
            <person name="Rubini A."/>
            <person name="Sitrit Y."/>
            <person name="Splivallo R."/>
            <person name="Traeger S."/>
            <person name="Wang M."/>
            <person name="Zifcakova L."/>
            <person name="Wipf D."/>
            <person name="Zambonelli A."/>
            <person name="Paolocci F."/>
            <person name="Nowrousian M."/>
            <person name="Ottonello S."/>
            <person name="Baldrian P."/>
            <person name="Spatafora J.W."/>
            <person name="Henrissat B."/>
            <person name="Nagy L.G."/>
            <person name="Aury J.M."/>
            <person name="Wincker P."/>
            <person name="Grigoriev I.V."/>
            <person name="Bonfante P."/>
            <person name="Martin F.M."/>
        </authorList>
    </citation>
    <scope>NUCLEOTIDE SEQUENCE [LARGE SCALE GENOMIC DNA]</scope>
    <source>
        <strain evidence="2 3">120613-1</strain>
    </source>
</reference>
<gene>
    <name evidence="2" type="ORF">L873DRAFT_1812847</name>
</gene>
<dbReference type="AlphaFoldDB" id="A0A3N4JGI7"/>
<keyword evidence="1" id="KW-0472">Membrane</keyword>
<accession>A0A3N4JGI7</accession>
<evidence type="ECO:0000313" key="3">
    <source>
        <dbReference type="Proteomes" id="UP000276215"/>
    </source>
</evidence>
<protein>
    <submittedName>
        <fullName evidence="2">Uncharacterized protein</fullName>
    </submittedName>
</protein>
<keyword evidence="1" id="KW-0812">Transmembrane</keyword>
<keyword evidence="3" id="KW-1185">Reference proteome</keyword>
<name>A0A3N4JGI7_9PEZI</name>
<dbReference type="Proteomes" id="UP000276215">
    <property type="component" value="Unassembled WGS sequence"/>
</dbReference>
<organism evidence="2 3">
    <name type="scientific">Choiromyces venosus 120613-1</name>
    <dbReference type="NCBI Taxonomy" id="1336337"/>
    <lineage>
        <taxon>Eukaryota</taxon>
        <taxon>Fungi</taxon>
        <taxon>Dikarya</taxon>
        <taxon>Ascomycota</taxon>
        <taxon>Pezizomycotina</taxon>
        <taxon>Pezizomycetes</taxon>
        <taxon>Pezizales</taxon>
        <taxon>Tuberaceae</taxon>
        <taxon>Choiromyces</taxon>
    </lineage>
</organism>
<evidence type="ECO:0000313" key="2">
    <source>
        <dbReference type="EMBL" id="RPA95520.1"/>
    </source>
</evidence>
<dbReference type="EMBL" id="ML120425">
    <property type="protein sequence ID" value="RPA95520.1"/>
    <property type="molecule type" value="Genomic_DNA"/>
</dbReference>
<evidence type="ECO:0000256" key="1">
    <source>
        <dbReference type="SAM" id="Phobius"/>
    </source>
</evidence>
<proteinExistence type="predicted"/>